<evidence type="ECO:0000313" key="4">
    <source>
        <dbReference type="Proteomes" id="UP000664414"/>
    </source>
</evidence>
<name>A0A8J7TV10_9PROT</name>
<evidence type="ECO:0000256" key="1">
    <source>
        <dbReference type="SAM" id="SignalP"/>
    </source>
</evidence>
<evidence type="ECO:0000259" key="2">
    <source>
        <dbReference type="PROSITE" id="PS50914"/>
    </source>
</evidence>
<dbReference type="PANTHER" id="PTHR34606:SF15">
    <property type="entry name" value="BON DOMAIN-CONTAINING PROTEIN"/>
    <property type="match status" value="1"/>
</dbReference>
<dbReference type="SMART" id="SM00749">
    <property type="entry name" value="BON"/>
    <property type="match status" value="2"/>
</dbReference>
<feature type="domain" description="BON" evidence="2">
    <location>
        <begin position="130"/>
        <end position="197"/>
    </location>
</feature>
<proteinExistence type="predicted"/>
<dbReference type="Proteomes" id="UP000664414">
    <property type="component" value="Unassembled WGS sequence"/>
</dbReference>
<sequence length="197" mass="21390">MSKLTFKLILSTALGATFLIAPSVIAKQKTEREIAEKNETMGEYLDDAALTTKVKAALVGERHLSAADIHVITTQNVVELNGIVNSSEEKRRAEEAASKVKGIIKVINNLELRTPRNASEKNETVGEYVSDAAVTAKVKAKLKAESYFDASDIKVTTVKNSVELTGTVRSVREKQKAENLALSVNGAHEVINNLTVR</sequence>
<dbReference type="InterPro" id="IPR051686">
    <property type="entry name" value="Lipoprotein_DolP"/>
</dbReference>
<dbReference type="EMBL" id="JAFKGL010000035">
    <property type="protein sequence ID" value="MBN9413707.1"/>
    <property type="molecule type" value="Genomic_DNA"/>
</dbReference>
<feature type="signal peptide" evidence="1">
    <location>
        <begin position="1"/>
        <end position="26"/>
    </location>
</feature>
<comment type="caution">
    <text evidence="3">The sequence shown here is derived from an EMBL/GenBank/DDBJ whole genome shotgun (WGS) entry which is preliminary data.</text>
</comment>
<dbReference type="PANTHER" id="PTHR34606">
    <property type="entry name" value="BON DOMAIN-CONTAINING PROTEIN"/>
    <property type="match status" value="1"/>
</dbReference>
<dbReference type="PROSITE" id="PS50914">
    <property type="entry name" value="BON"/>
    <property type="match status" value="2"/>
</dbReference>
<dbReference type="AlphaFoldDB" id="A0A8J7TV10"/>
<dbReference type="InterPro" id="IPR014004">
    <property type="entry name" value="Transpt-assoc_nodulatn_dom_bac"/>
</dbReference>
<protein>
    <submittedName>
        <fullName evidence="3">BON domain-containing protein</fullName>
    </submittedName>
</protein>
<reference evidence="3" key="1">
    <citation type="submission" date="2021-02" db="EMBL/GenBank/DDBJ databases">
        <title>Thiocyanate and organic carbon inputs drive convergent selection for specific autotrophic Afipia and Thiobacillus strains within complex microbiomes.</title>
        <authorList>
            <person name="Huddy R.J."/>
            <person name="Sachdeva R."/>
            <person name="Kadzinga F."/>
            <person name="Kantor R.S."/>
            <person name="Harrison S.T.L."/>
            <person name="Banfield J.F."/>
        </authorList>
    </citation>
    <scope>NUCLEOTIDE SEQUENCE</scope>
    <source>
        <strain evidence="3">SCN18_10_11_15_R4_P_38_20</strain>
    </source>
</reference>
<keyword evidence="1" id="KW-0732">Signal</keyword>
<dbReference type="Pfam" id="PF04972">
    <property type="entry name" value="BON"/>
    <property type="match status" value="2"/>
</dbReference>
<gene>
    <name evidence="3" type="ORF">J0H12_07310</name>
</gene>
<feature type="domain" description="BON" evidence="2">
    <location>
        <begin position="46"/>
        <end position="114"/>
    </location>
</feature>
<dbReference type="Gene3D" id="3.30.1340.30">
    <property type="match status" value="2"/>
</dbReference>
<evidence type="ECO:0000313" key="3">
    <source>
        <dbReference type="EMBL" id="MBN9413707.1"/>
    </source>
</evidence>
<dbReference type="InterPro" id="IPR007055">
    <property type="entry name" value="BON_dom"/>
</dbReference>
<accession>A0A8J7TV10</accession>
<organism evidence="3 4">
    <name type="scientific">Candidatus Paracaedimonas acanthamoebae</name>
    <dbReference type="NCBI Taxonomy" id="244581"/>
    <lineage>
        <taxon>Bacteria</taxon>
        <taxon>Pseudomonadati</taxon>
        <taxon>Pseudomonadota</taxon>
        <taxon>Alphaproteobacteria</taxon>
        <taxon>Holosporales</taxon>
        <taxon>Caedimonadaceae</taxon>
        <taxon>Candidatus Paracaedimonas</taxon>
    </lineage>
</organism>
<feature type="chain" id="PRO_5035195418" evidence="1">
    <location>
        <begin position="27"/>
        <end position="197"/>
    </location>
</feature>